<dbReference type="InterPro" id="IPR001608">
    <property type="entry name" value="Ala_racemase_N"/>
</dbReference>
<organism evidence="6 7">
    <name type="scientific">Desulfacinum hydrothermale DSM 13146</name>
    <dbReference type="NCBI Taxonomy" id="1121390"/>
    <lineage>
        <taxon>Bacteria</taxon>
        <taxon>Pseudomonadati</taxon>
        <taxon>Thermodesulfobacteriota</taxon>
        <taxon>Syntrophobacteria</taxon>
        <taxon>Syntrophobacterales</taxon>
        <taxon>Syntrophobacteraceae</taxon>
        <taxon>Desulfacinum</taxon>
    </lineage>
</organism>
<dbReference type="FunFam" id="3.20.20.10:FF:000018">
    <property type="entry name" value="Pyridoxal phosphate homeostasis protein"/>
    <property type="match status" value="1"/>
</dbReference>
<proteinExistence type="inferred from homology"/>
<dbReference type="HAMAP" id="MF_02087">
    <property type="entry name" value="PLP_homeostasis"/>
    <property type="match status" value="1"/>
</dbReference>
<keyword evidence="1 2" id="KW-0663">Pyridoxal phosphate</keyword>
<dbReference type="CDD" id="cd00635">
    <property type="entry name" value="PLPDE_III_YBL036c_like"/>
    <property type="match status" value="1"/>
</dbReference>
<protein>
    <recommendedName>
        <fullName evidence="2">Pyridoxal phosphate homeostasis protein</fullName>
        <shortName evidence="2">PLP homeostasis protein</shortName>
    </recommendedName>
</protein>
<comment type="cofactor">
    <cofactor evidence="3">
        <name>pyridoxal 5'-phosphate</name>
        <dbReference type="ChEBI" id="CHEBI:597326"/>
    </cofactor>
</comment>
<dbReference type="Gene3D" id="3.20.20.10">
    <property type="entry name" value="Alanine racemase"/>
    <property type="match status" value="1"/>
</dbReference>
<dbReference type="PANTHER" id="PTHR10146:SF14">
    <property type="entry name" value="PYRIDOXAL PHOSPHATE HOMEOSTASIS PROTEIN"/>
    <property type="match status" value="1"/>
</dbReference>
<reference evidence="6 7" key="1">
    <citation type="submission" date="2017-04" db="EMBL/GenBank/DDBJ databases">
        <authorList>
            <person name="Afonso C.L."/>
            <person name="Miller P.J."/>
            <person name="Scott M.A."/>
            <person name="Spackman E."/>
            <person name="Goraichik I."/>
            <person name="Dimitrov K.M."/>
            <person name="Suarez D.L."/>
            <person name="Swayne D.E."/>
        </authorList>
    </citation>
    <scope>NUCLEOTIDE SEQUENCE [LARGE SCALE GENOMIC DNA]</scope>
    <source>
        <strain evidence="6 7">DSM 13146</strain>
    </source>
</reference>
<feature type="domain" description="Alanine racemase N-terminal" evidence="5">
    <location>
        <begin position="7"/>
        <end position="230"/>
    </location>
</feature>
<dbReference type="PANTHER" id="PTHR10146">
    <property type="entry name" value="PROLINE SYNTHETASE CO-TRANSCRIBED BACTERIAL HOMOLOG PROTEIN"/>
    <property type="match status" value="1"/>
</dbReference>
<evidence type="ECO:0000313" key="7">
    <source>
        <dbReference type="Proteomes" id="UP000192783"/>
    </source>
</evidence>
<name>A0A1W1XSN4_9BACT</name>
<evidence type="ECO:0000259" key="5">
    <source>
        <dbReference type="Pfam" id="PF01168"/>
    </source>
</evidence>
<dbReference type="RefSeq" id="WP_084058718.1">
    <property type="nucleotide sequence ID" value="NZ_FWXF01000019.1"/>
</dbReference>
<dbReference type="Pfam" id="PF01168">
    <property type="entry name" value="Ala_racemase_N"/>
    <property type="match status" value="1"/>
</dbReference>
<dbReference type="STRING" id="1121390.SAMN02746041_02801"/>
<dbReference type="GO" id="GO:0030170">
    <property type="term" value="F:pyridoxal phosphate binding"/>
    <property type="evidence" value="ECO:0007669"/>
    <property type="project" value="UniProtKB-UniRule"/>
</dbReference>
<dbReference type="Proteomes" id="UP000192783">
    <property type="component" value="Unassembled WGS sequence"/>
</dbReference>
<dbReference type="AlphaFoldDB" id="A0A1W1XSN4"/>
<dbReference type="SUPFAM" id="SSF51419">
    <property type="entry name" value="PLP-binding barrel"/>
    <property type="match status" value="1"/>
</dbReference>
<evidence type="ECO:0000313" key="6">
    <source>
        <dbReference type="EMBL" id="SMC26896.1"/>
    </source>
</evidence>
<dbReference type="NCBIfam" id="TIGR00044">
    <property type="entry name" value="YggS family pyridoxal phosphate-dependent enzyme"/>
    <property type="match status" value="1"/>
</dbReference>
<dbReference type="InterPro" id="IPR029066">
    <property type="entry name" value="PLP-binding_barrel"/>
</dbReference>
<dbReference type="InterPro" id="IPR011078">
    <property type="entry name" value="PyrdxlP_homeostasis"/>
</dbReference>
<feature type="modified residue" description="N6-(pyridoxal phosphate)lysine" evidence="2 3">
    <location>
        <position position="36"/>
    </location>
</feature>
<accession>A0A1W1XSN4</accession>
<dbReference type="PIRSF" id="PIRSF004848">
    <property type="entry name" value="YBL036c_PLPDEIII"/>
    <property type="match status" value="1"/>
</dbReference>
<comment type="function">
    <text evidence="2">Pyridoxal 5'-phosphate (PLP)-binding protein, which is involved in PLP homeostasis.</text>
</comment>
<comment type="similarity">
    <text evidence="2 4">Belongs to the pyridoxal phosphate-binding protein YggS/PROSC family.</text>
</comment>
<gene>
    <name evidence="6" type="ORF">SAMN02746041_02801</name>
</gene>
<evidence type="ECO:0000256" key="3">
    <source>
        <dbReference type="PIRSR" id="PIRSR004848-1"/>
    </source>
</evidence>
<keyword evidence="7" id="KW-1185">Reference proteome</keyword>
<dbReference type="OrthoDB" id="9804072at2"/>
<evidence type="ECO:0000256" key="2">
    <source>
        <dbReference type="HAMAP-Rule" id="MF_02087"/>
    </source>
</evidence>
<sequence length="231" mass="26082">METIRANLQRVQDRIRNACLRSGRDPASVRLIAVSKTVAPERIRQGVAAGLKVLGENYVQEALRKMDSLADLDLEWHFIGHLQTNKVKHAIARFHWIQTVDRVKLAREIDRRASSLGKRMPVLLQVRLGGEETKAGVDPEELPKLYDEVSRMDGVEVRGLMTLPPYLEDLEAVRPHFSGLRRLLQMLRDRASDPDRLTELSMGMSHDFEVAVEEGATMVRVGTALFGARPQ</sequence>
<evidence type="ECO:0000256" key="1">
    <source>
        <dbReference type="ARBA" id="ARBA00022898"/>
    </source>
</evidence>
<evidence type="ECO:0000256" key="4">
    <source>
        <dbReference type="RuleBase" id="RU004514"/>
    </source>
</evidence>
<dbReference type="EMBL" id="FWXF01000019">
    <property type="protein sequence ID" value="SMC26896.1"/>
    <property type="molecule type" value="Genomic_DNA"/>
</dbReference>